<gene>
    <name evidence="1" type="ORF">PBRA_007549</name>
</gene>
<dbReference type="AlphaFoldDB" id="A0A0G4IWX1"/>
<reference evidence="1 2" key="1">
    <citation type="submission" date="2015-02" db="EMBL/GenBank/DDBJ databases">
        <authorList>
            <person name="Chooi Y.-H."/>
        </authorList>
    </citation>
    <scope>NUCLEOTIDE SEQUENCE [LARGE SCALE GENOMIC DNA]</scope>
    <source>
        <strain evidence="1">E3</strain>
    </source>
</reference>
<keyword evidence="2" id="KW-1185">Reference proteome</keyword>
<dbReference type="EMBL" id="CDSF01000094">
    <property type="protein sequence ID" value="CEO99815.1"/>
    <property type="molecule type" value="Genomic_DNA"/>
</dbReference>
<name>A0A0G4IWX1_PLABS</name>
<evidence type="ECO:0000313" key="2">
    <source>
        <dbReference type="Proteomes" id="UP000039324"/>
    </source>
</evidence>
<proteinExistence type="predicted"/>
<accession>A0A0G4IWX1</accession>
<sequence>MSTSTSQSQQLPALRCSVELQRPRCESTIWHQRCHWQRRPGASPLPISPSYETDEFHCHMKRTNFTVI</sequence>
<dbReference type="Proteomes" id="UP000039324">
    <property type="component" value="Unassembled WGS sequence"/>
</dbReference>
<evidence type="ECO:0000313" key="1">
    <source>
        <dbReference type="EMBL" id="CEO99815.1"/>
    </source>
</evidence>
<organism evidence="1 2">
    <name type="scientific">Plasmodiophora brassicae</name>
    <name type="common">Clubroot disease agent</name>
    <dbReference type="NCBI Taxonomy" id="37360"/>
    <lineage>
        <taxon>Eukaryota</taxon>
        <taxon>Sar</taxon>
        <taxon>Rhizaria</taxon>
        <taxon>Endomyxa</taxon>
        <taxon>Phytomyxea</taxon>
        <taxon>Plasmodiophorida</taxon>
        <taxon>Plasmodiophoridae</taxon>
        <taxon>Plasmodiophora</taxon>
    </lineage>
</organism>
<protein>
    <submittedName>
        <fullName evidence="1">Uncharacterized protein</fullName>
    </submittedName>
</protein>